<dbReference type="SMART" id="SM00256">
    <property type="entry name" value="FBOX"/>
    <property type="match status" value="1"/>
</dbReference>
<accession>A0A6D2LLK8</accession>
<dbReference type="Proteomes" id="UP000467841">
    <property type="component" value="Unassembled WGS sequence"/>
</dbReference>
<sequence>MMKQQKPNSQRRDKSKSWSELPQDLLSSVLERLDFADSRRAESVCSSWYSAAKRCVAKKHIPWLILLPDEDDKINNHWCKLFNPGEKDKLYKIRYEHVEFANSYCLATYGHWLFMVDFWYNLYLLNIFTHERIDLPPVESQLGTIKLERTRKVVCVAYSKKGDEFWNQIQIPVVYGCSHMVYKDEKLYYLLNDYIGSNGFIKILDFSGEIPQETFTCGGVPSNSSSLHPTAGDSLRINGAKLVVTATGDVLYVEIWATPFTSLWSFRVYKVYSSGLFNKYEQVDSLGNEAMLFDLGITVLANDDDIVGFKRNSIYFKTTCHENNTTQICLFNFETKEMEPLHTFDCSSQQQLARALWFLPSFKQT</sequence>
<dbReference type="Pfam" id="PF00646">
    <property type="entry name" value="F-box"/>
    <property type="match status" value="1"/>
</dbReference>
<feature type="region of interest" description="Disordered" evidence="1">
    <location>
        <begin position="1"/>
        <end position="20"/>
    </location>
</feature>
<dbReference type="PANTHER" id="PTHR44259:SF26">
    <property type="entry name" value="F-BOX FAMILY PROTEIN-LIKE PROTEIN"/>
    <property type="match status" value="1"/>
</dbReference>
<keyword evidence="4" id="KW-1185">Reference proteome</keyword>
<feature type="domain" description="F-box" evidence="2">
    <location>
        <begin position="15"/>
        <end position="66"/>
    </location>
</feature>
<dbReference type="SUPFAM" id="SSF81383">
    <property type="entry name" value="F-box domain"/>
    <property type="match status" value="1"/>
</dbReference>
<evidence type="ECO:0000256" key="1">
    <source>
        <dbReference type="SAM" id="MobiDB-lite"/>
    </source>
</evidence>
<evidence type="ECO:0000259" key="2">
    <source>
        <dbReference type="PROSITE" id="PS50181"/>
    </source>
</evidence>
<evidence type="ECO:0000313" key="3">
    <source>
        <dbReference type="EMBL" id="CAA7061263.1"/>
    </source>
</evidence>
<gene>
    <name evidence="3" type="ORF">MERR_LOCUS48499</name>
</gene>
<protein>
    <recommendedName>
        <fullName evidence="2">F-box domain-containing protein</fullName>
    </recommendedName>
</protein>
<reference evidence="3" key="1">
    <citation type="submission" date="2020-01" db="EMBL/GenBank/DDBJ databases">
        <authorList>
            <person name="Mishra B."/>
        </authorList>
    </citation>
    <scope>NUCLEOTIDE SEQUENCE [LARGE SCALE GENOMIC DNA]</scope>
</reference>
<dbReference type="InterPro" id="IPR001810">
    <property type="entry name" value="F-box_dom"/>
</dbReference>
<dbReference type="EMBL" id="CACVBM020001862">
    <property type="protein sequence ID" value="CAA7061263.1"/>
    <property type="molecule type" value="Genomic_DNA"/>
</dbReference>
<dbReference type="InterPro" id="IPR050942">
    <property type="entry name" value="F-box_BR-signaling"/>
</dbReference>
<proteinExistence type="predicted"/>
<dbReference type="CDD" id="cd09917">
    <property type="entry name" value="F-box_SF"/>
    <property type="match status" value="1"/>
</dbReference>
<dbReference type="InterPro" id="IPR005174">
    <property type="entry name" value="KIB1-4_b-propeller"/>
</dbReference>
<dbReference type="Pfam" id="PF03478">
    <property type="entry name" value="Beta-prop_KIB1-4"/>
    <property type="match status" value="1"/>
</dbReference>
<dbReference type="PROSITE" id="PS50181">
    <property type="entry name" value="FBOX"/>
    <property type="match status" value="1"/>
</dbReference>
<dbReference type="Gene3D" id="1.20.1280.50">
    <property type="match status" value="1"/>
</dbReference>
<dbReference type="InterPro" id="IPR036047">
    <property type="entry name" value="F-box-like_dom_sf"/>
</dbReference>
<comment type="caution">
    <text evidence="3">The sequence shown here is derived from an EMBL/GenBank/DDBJ whole genome shotgun (WGS) entry which is preliminary data.</text>
</comment>
<dbReference type="AlphaFoldDB" id="A0A6D2LLK8"/>
<dbReference type="PANTHER" id="PTHR44259">
    <property type="entry name" value="OS07G0183000 PROTEIN-RELATED"/>
    <property type="match status" value="1"/>
</dbReference>
<dbReference type="OrthoDB" id="1032769at2759"/>
<name>A0A6D2LLK8_9BRAS</name>
<evidence type="ECO:0000313" key="4">
    <source>
        <dbReference type="Proteomes" id="UP000467841"/>
    </source>
</evidence>
<organism evidence="3 4">
    <name type="scientific">Microthlaspi erraticum</name>
    <dbReference type="NCBI Taxonomy" id="1685480"/>
    <lineage>
        <taxon>Eukaryota</taxon>
        <taxon>Viridiplantae</taxon>
        <taxon>Streptophyta</taxon>
        <taxon>Embryophyta</taxon>
        <taxon>Tracheophyta</taxon>
        <taxon>Spermatophyta</taxon>
        <taxon>Magnoliopsida</taxon>
        <taxon>eudicotyledons</taxon>
        <taxon>Gunneridae</taxon>
        <taxon>Pentapetalae</taxon>
        <taxon>rosids</taxon>
        <taxon>malvids</taxon>
        <taxon>Brassicales</taxon>
        <taxon>Brassicaceae</taxon>
        <taxon>Coluteocarpeae</taxon>
        <taxon>Microthlaspi</taxon>
    </lineage>
</organism>